<dbReference type="RefSeq" id="WP_282679469.1">
    <property type="nucleotide sequence ID" value="NZ_CP106875.1"/>
</dbReference>
<evidence type="ECO:0000313" key="2">
    <source>
        <dbReference type="Proteomes" id="UP001159075"/>
    </source>
</evidence>
<name>A0ABT6UDF8_9GAMM</name>
<dbReference type="Proteomes" id="UP001159075">
    <property type="component" value="Unassembled WGS sequence"/>
</dbReference>
<organism evidence="1 2">
    <name type="scientific">Shewanella xiamenensis</name>
    <dbReference type="NCBI Taxonomy" id="332186"/>
    <lineage>
        <taxon>Bacteria</taxon>
        <taxon>Pseudomonadati</taxon>
        <taxon>Pseudomonadota</taxon>
        <taxon>Gammaproteobacteria</taxon>
        <taxon>Alteromonadales</taxon>
        <taxon>Shewanellaceae</taxon>
        <taxon>Shewanella</taxon>
    </lineage>
</organism>
<protein>
    <submittedName>
        <fullName evidence="1">Uncharacterized protein</fullName>
    </submittedName>
</protein>
<proteinExistence type="predicted"/>
<keyword evidence="2" id="KW-1185">Reference proteome</keyword>
<comment type="caution">
    <text evidence="1">The sequence shown here is derived from an EMBL/GenBank/DDBJ whole genome shotgun (WGS) entry which is preliminary data.</text>
</comment>
<reference evidence="1 2" key="1">
    <citation type="submission" date="2022-09" db="EMBL/GenBank/DDBJ databases">
        <title>The outer-membrane cytochrome OmcA is essential for infection of Shewanella oneidensis by a zebrafish-associated bacteriophage.</title>
        <authorList>
            <person name="Grenfell A.W."/>
            <person name="Intile P."/>
            <person name="Mcfarlane J."/>
            <person name="Leung D."/>
            <person name="Abdalla K."/>
            <person name="Wold M."/>
            <person name="Kees E."/>
            <person name="Gralnick J."/>
        </authorList>
    </citation>
    <scope>NUCLEOTIDE SEQUENCE [LARGE SCALE GENOMIC DNA]</scope>
    <source>
        <strain evidence="1 2">NF-5</strain>
    </source>
</reference>
<accession>A0ABT6UDF8</accession>
<evidence type="ECO:0000313" key="1">
    <source>
        <dbReference type="EMBL" id="MDI5832504.1"/>
    </source>
</evidence>
<gene>
    <name evidence="1" type="ORF">ODY93_13075</name>
</gene>
<sequence length="56" mass="6515">MNKEALLEWLNLQLAELEHDLKHAVKFDEYGKATQLYGQKKGIERVIRKIDLGDFG</sequence>
<dbReference type="EMBL" id="JAOTLW010000013">
    <property type="protein sequence ID" value="MDI5832504.1"/>
    <property type="molecule type" value="Genomic_DNA"/>
</dbReference>